<accession>A0A8X7PDY8</accession>
<feature type="compositionally biased region" description="Basic and acidic residues" evidence="1">
    <location>
        <begin position="64"/>
        <end position="74"/>
    </location>
</feature>
<comment type="caution">
    <text evidence="2">The sequence shown here is derived from an EMBL/GenBank/DDBJ whole genome shotgun (WGS) entry which is preliminary data.</text>
</comment>
<dbReference type="EMBL" id="JAAMPC010000017">
    <property type="protein sequence ID" value="KAG2249118.1"/>
    <property type="molecule type" value="Genomic_DNA"/>
</dbReference>
<dbReference type="AlphaFoldDB" id="A0A8X7PDY8"/>
<feature type="region of interest" description="Disordered" evidence="1">
    <location>
        <begin position="13"/>
        <end position="74"/>
    </location>
</feature>
<sequence>MPGAKCLSCNCTDGRRSSGNVQSNKIDGKPSDQASPSGGEVSSAQHNWEGSVLDADPVQVACNKHPERSHAPDS</sequence>
<evidence type="ECO:0000313" key="2">
    <source>
        <dbReference type="EMBL" id="KAG2249118.1"/>
    </source>
</evidence>
<feature type="compositionally biased region" description="Polar residues" evidence="1">
    <location>
        <begin position="32"/>
        <end position="48"/>
    </location>
</feature>
<reference evidence="2 3" key="1">
    <citation type="submission" date="2020-02" db="EMBL/GenBank/DDBJ databases">
        <authorList>
            <person name="Ma Q."/>
            <person name="Huang Y."/>
            <person name="Song X."/>
            <person name="Pei D."/>
        </authorList>
    </citation>
    <scope>NUCLEOTIDE SEQUENCE [LARGE SCALE GENOMIC DNA]</scope>
    <source>
        <strain evidence="2">Sxm20200214</strain>
        <tissue evidence="2">Leaf</tissue>
    </source>
</reference>
<keyword evidence="3" id="KW-1185">Reference proteome</keyword>
<protein>
    <submittedName>
        <fullName evidence="2">Uncharacterized protein</fullName>
    </submittedName>
</protein>
<evidence type="ECO:0000256" key="1">
    <source>
        <dbReference type="SAM" id="MobiDB-lite"/>
    </source>
</evidence>
<gene>
    <name evidence="2" type="ORF">Bca52824_088746</name>
</gene>
<dbReference type="Proteomes" id="UP000886595">
    <property type="component" value="Unassembled WGS sequence"/>
</dbReference>
<name>A0A8X7PDY8_BRACI</name>
<organism evidence="2 3">
    <name type="scientific">Brassica carinata</name>
    <name type="common">Ethiopian mustard</name>
    <name type="synonym">Abyssinian cabbage</name>
    <dbReference type="NCBI Taxonomy" id="52824"/>
    <lineage>
        <taxon>Eukaryota</taxon>
        <taxon>Viridiplantae</taxon>
        <taxon>Streptophyta</taxon>
        <taxon>Embryophyta</taxon>
        <taxon>Tracheophyta</taxon>
        <taxon>Spermatophyta</taxon>
        <taxon>Magnoliopsida</taxon>
        <taxon>eudicotyledons</taxon>
        <taxon>Gunneridae</taxon>
        <taxon>Pentapetalae</taxon>
        <taxon>rosids</taxon>
        <taxon>malvids</taxon>
        <taxon>Brassicales</taxon>
        <taxon>Brassicaceae</taxon>
        <taxon>Brassiceae</taxon>
        <taxon>Brassica</taxon>
    </lineage>
</organism>
<proteinExistence type="predicted"/>
<evidence type="ECO:0000313" key="3">
    <source>
        <dbReference type="Proteomes" id="UP000886595"/>
    </source>
</evidence>